<dbReference type="Proteomes" id="UP001166291">
    <property type="component" value="Unassembled WGS sequence"/>
</dbReference>
<proteinExistence type="predicted"/>
<keyword evidence="2" id="KW-1185">Reference proteome</keyword>
<protein>
    <recommendedName>
        <fullName evidence="3">MaoC-like domain-containing protein</fullName>
    </recommendedName>
</protein>
<name>A0ABS6VNM4_9GAMM</name>
<sequence length="157" mass="17654">MKTLLYENVHIGDDIASLEVNISCTDIVSGALASRDYSPLHHDFHYVSEQAGHQDIFLNTPHQAALFERFLSDWSGPRGRLGRMGFTMKNSIYANSAFIINGQVEGKSIDSTGCGWVNVNLQIHAGESIATECVLRYALPKTIYDNPWRRRGKEWQP</sequence>
<evidence type="ECO:0000313" key="2">
    <source>
        <dbReference type="Proteomes" id="UP001166291"/>
    </source>
</evidence>
<dbReference type="EMBL" id="JAHWDQ010000001">
    <property type="protein sequence ID" value="MBW2939915.1"/>
    <property type="molecule type" value="Genomic_DNA"/>
</dbReference>
<reference evidence="1" key="1">
    <citation type="submission" date="2021-07" db="EMBL/GenBank/DDBJ databases">
        <title>Zhongshania sp. CAU 1632 isolated from seawater.</title>
        <authorList>
            <person name="Kim W."/>
        </authorList>
    </citation>
    <scope>NUCLEOTIDE SEQUENCE</scope>
    <source>
        <strain evidence="1">CAU 1632</strain>
    </source>
</reference>
<organism evidence="1 2">
    <name type="scientific">Zhongshania aquimaris</name>
    <dbReference type="NCBI Taxonomy" id="2857107"/>
    <lineage>
        <taxon>Bacteria</taxon>
        <taxon>Pseudomonadati</taxon>
        <taxon>Pseudomonadota</taxon>
        <taxon>Gammaproteobacteria</taxon>
        <taxon>Cellvibrionales</taxon>
        <taxon>Spongiibacteraceae</taxon>
        <taxon>Zhongshania</taxon>
    </lineage>
</organism>
<gene>
    <name evidence="1" type="ORF">KXJ70_03970</name>
</gene>
<accession>A0ABS6VNM4</accession>
<dbReference type="RefSeq" id="WP_219042150.1">
    <property type="nucleotide sequence ID" value="NZ_JAHWDQ010000001.1"/>
</dbReference>
<evidence type="ECO:0000313" key="1">
    <source>
        <dbReference type="EMBL" id="MBW2939915.1"/>
    </source>
</evidence>
<comment type="caution">
    <text evidence="1">The sequence shown here is derived from an EMBL/GenBank/DDBJ whole genome shotgun (WGS) entry which is preliminary data.</text>
</comment>
<evidence type="ECO:0008006" key="3">
    <source>
        <dbReference type="Google" id="ProtNLM"/>
    </source>
</evidence>